<keyword evidence="2" id="KW-1185">Reference proteome</keyword>
<accession>A0ABD2KDG2</accession>
<protein>
    <submittedName>
        <fullName evidence="1">Uncharacterized protein</fullName>
    </submittedName>
</protein>
<dbReference type="Proteomes" id="UP001620645">
    <property type="component" value="Unassembled WGS sequence"/>
</dbReference>
<dbReference type="AlphaFoldDB" id="A0ABD2KDG2"/>
<proteinExistence type="predicted"/>
<evidence type="ECO:0000313" key="2">
    <source>
        <dbReference type="Proteomes" id="UP001620645"/>
    </source>
</evidence>
<dbReference type="EMBL" id="JBICCN010000027">
    <property type="protein sequence ID" value="KAL3100979.1"/>
    <property type="molecule type" value="Genomic_DNA"/>
</dbReference>
<reference evidence="1 2" key="1">
    <citation type="submission" date="2024-10" db="EMBL/GenBank/DDBJ databases">
        <authorList>
            <person name="Kim D."/>
        </authorList>
    </citation>
    <scope>NUCLEOTIDE SEQUENCE [LARGE SCALE GENOMIC DNA]</scope>
    <source>
        <strain evidence="1">Taebaek</strain>
    </source>
</reference>
<sequence length="237" mass="27206">MAPPGGDSPKTEEWPRNGGHGLCQFAHGELGDVRRLLAPVPAVPCYNQHQKITRPLRRMRICKMFIFILYYLTRIFITETPKSSHHSTAIRTVAADFEDERVSESPQLSPPPTVPIPMGHLNDSEFEQWHETEMDKTTRIFSVDFEDDSVVSESPQLSPPPTVPIPMGHLNDLEFEQWHETEMDAAMEGYCDAVKQYMDKYKCLAEEKKRLLSRIDGMKKLIFKLRADFSEANQQNE</sequence>
<name>A0ABD2KDG2_HETSC</name>
<gene>
    <name evidence="1" type="ORF">niasHS_001439</name>
</gene>
<comment type="caution">
    <text evidence="1">The sequence shown here is derived from an EMBL/GenBank/DDBJ whole genome shotgun (WGS) entry which is preliminary data.</text>
</comment>
<evidence type="ECO:0000313" key="1">
    <source>
        <dbReference type="EMBL" id="KAL3100979.1"/>
    </source>
</evidence>
<organism evidence="1 2">
    <name type="scientific">Heterodera schachtii</name>
    <name type="common">Sugarbeet cyst nematode worm</name>
    <name type="synonym">Tylenchus schachtii</name>
    <dbReference type="NCBI Taxonomy" id="97005"/>
    <lineage>
        <taxon>Eukaryota</taxon>
        <taxon>Metazoa</taxon>
        <taxon>Ecdysozoa</taxon>
        <taxon>Nematoda</taxon>
        <taxon>Chromadorea</taxon>
        <taxon>Rhabditida</taxon>
        <taxon>Tylenchina</taxon>
        <taxon>Tylenchomorpha</taxon>
        <taxon>Tylenchoidea</taxon>
        <taxon>Heteroderidae</taxon>
        <taxon>Heteroderinae</taxon>
        <taxon>Heterodera</taxon>
    </lineage>
</organism>